<dbReference type="PANTHER" id="PTHR24324:SF5">
    <property type="entry name" value="HEMATOPOIETICALLY-EXPRESSED HOMEOBOX PROTEIN HHEX"/>
    <property type="match status" value="1"/>
</dbReference>
<dbReference type="InterPro" id="IPR001356">
    <property type="entry name" value="HD"/>
</dbReference>
<evidence type="ECO:0000259" key="7">
    <source>
        <dbReference type="PROSITE" id="PS50071"/>
    </source>
</evidence>
<dbReference type="SMART" id="SM00389">
    <property type="entry name" value="HOX"/>
    <property type="match status" value="1"/>
</dbReference>
<sequence>MPWSSQYVKKSTHKRKGGQIRFTSEQTDALEQKFCYDKYLSSQERKVLARELELTEIQVKTWFQNRRAKWRRIRKDGEDEEIRYRGNLRTAL</sequence>
<keyword evidence="2 5" id="KW-0238">DNA-binding</keyword>
<dbReference type="InterPro" id="IPR017970">
    <property type="entry name" value="Homeobox_CS"/>
</dbReference>
<evidence type="ECO:0000256" key="4">
    <source>
        <dbReference type="ARBA" id="ARBA00023242"/>
    </source>
</evidence>
<dbReference type="PRINTS" id="PR00024">
    <property type="entry name" value="HOMEOBOX"/>
</dbReference>
<dbReference type="GO" id="GO:0005634">
    <property type="term" value="C:nucleus"/>
    <property type="evidence" value="ECO:0007669"/>
    <property type="project" value="UniProtKB-SubCell"/>
</dbReference>
<dbReference type="Proteomes" id="UP000276776">
    <property type="component" value="Unassembled WGS sequence"/>
</dbReference>
<evidence type="ECO:0000256" key="5">
    <source>
        <dbReference type="PROSITE-ProRule" id="PRU00108"/>
    </source>
</evidence>
<organism evidence="10">
    <name type="scientific">Thelazia callipaeda</name>
    <name type="common">Oriental eyeworm</name>
    <name type="synonym">Parasitic nematode</name>
    <dbReference type="NCBI Taxonomy" id="103827"/>
    <lineage>
        <taxon>Eukaryota</taxon>
        <taxon>Metazoa</taxon>
        <taxon>Ecdysozoa</taxon>
        <taxon>Nematoda</taxon>
        <taxon>Chromadorea</taxon>
        <taxon>Rhabditida</taxon>
        <taxon>Spirurina</taxon>
        <taxon>Spiruromorpha</taxon>
        <taxon>Thelazioidea</taxon>
        <taxon>Thelaziidae</taxon>
        <taxon>Thelazia</taxon>
    </lineage>
</organism>
<dbReference type="InterPro" id="IPR051000">
    <property type="entry name" value="Homeobox_DNA-bind_prot"/>
</dbReference>
<dbReference type="CDD" id="cd00086">
    <property type="entry name" value="homeodomain"/>
    <property type="match status" value="1"/>
</dbReference>
<gene>
    <name evidence="8" type="ORF">TCLT_LOCUS3781</name>
</gene>
<feature type="DNA-binding region" description="Homeobox" evidence="5">
    <location>
        <begin position="15"/>
        <end position="74"/>
    </location>
</feature>
<evidence type="ECO:0000256" key="1">
    <source>
        <dbReference type="ARBA" id="ARBA00004123"/>
    </source>
</evidence>
<dbReference type="SUPFAM" id="SSF46689">
    <property type="entry name" value="Homeodomain-like"/>
    <property type="match status" value="1"/>
</dbReference>
<dbReference type="GO" id="GO:0000981">
    <property type="term" value="F:DNA-binding transcription factor activity, RNA polymerase II-specific"/>
    <property type="evidence" value="ECO:0007669"/>
    <property type="project" value="InterPro"/>
</dbReference>
<dbReference type="OMA" id="YLMPTER"/>
<reference evidence="8 9" key="2">
    <citation type="submission" date="2018-11" db="EMBL/GenBank/DDBJ databases">
        <authorList>
            <consortium name="Pathogen Informatics"/>
        </authorList>
    </citation>
    <scope>NUCLEOTIDE SEQUENCE [LARGE SCALE GENOMIC DNA]</scope>
</reference>
<evidence type="ECO:0000313" key="10">
    <source>
        <dbReference type="WBParaSite" id="TCLT_0000379201-mRNA-1"/>
    </source>
</evidence>
<dbReference type="WBParaSite" id="TCLT_0000379201-mRNA-1">
    <property type="protein sequence ID" value="TCLT_0000379201-mRNA-1"/>
    <property type="gene ID" value="TCLT_0000379201"/>
</dbReference>
<reference evidence="10" key="1">
    <citation type="submission" date="2017-02" db="UniProtKB">
        <authorList>
            <consortium name="WormBaseParasite"/>
        </authorList>
    </citation>
    <scope>IDENTIFICATION</scope>
</reference>
<dbReference type="Pfam" id="PF00046">
    <property type="entry name" value="Homeodomain"/>
    <property type="match status" value="1"/>
</dbReference>
<keyword evidence="3 5" id="KW-0371">Homeobox</keyword>
<dbReference type="PANTHER" id="PTHR24324">
    <property type="entry name" value="HOMEOBOX PROTEIN HHEX"/>
    <property type="match status" value="1"/>
</dbReference>
<name>A0A0N5CU67_THECL</name>
<dbReference type="GO" id="GO:0000978">
    <property type="term" value="F:RNA polymerase II cis-regulatory region sequence-specific DNA binding"/>
    <property type="evidence" value="ECO:0007669"/>
    <property type="project" value="TreeGrafter"/>
</dbReference>
<comment type="subcellular location">
    <subcellularLocation>
        <location evidence="1 5 6">Nucleus</location>
    </subcellularLocation>
</comment>
<dbReference type="GO" id="GO:0030154">
    <property type="term" value="P:cell differentiation"/>
    <property type="evidence" value="ECO:0007669"/>
    <property type="project" value="TreeGrafter"/>
</dbReference>
<dbReference type="InterPro" id="IPR009057">
    <property type="entry name" value="Homeodomain-like_sf"/>
</dbReference>
<evidence type="ECO:0000256" key="3">
    <source>
        <dbReference type="ARBA" id="ARBA00023155"/>
    </source>
</evidence>
<keyword evidence="9" id="KW-1185">Reference proteome</keyword>
<keyword evidence="4 5" id="KW-0539">Nucleus</keyword>
<dbReference type="STRING" id="103827.A0A0N5CU67"/>
<dbReference type="AlphaFoldDB" id="A0A0N5CU67"/>
<dbReference type="PROSITE" id="PS00027">
    <property type="entry name" value="HOMEOBOX_1"/>
    <property type="match status" value="1"/>
</dbReference>
<dbReference type="EMBL" id="UYYF01004266">
    <property type="protein sequence ID" value="VDN00783.1"/>
    <property type="molecule type" value="Genomic_DNA"/>
</dbReference>
<proteinExistence type="predicted"/>
<evidence type="ECO:0000256" key="6">
    <source>
        <dbReference type="RuleBase" id="RU000682"/>
    </source>
</evidence>
<evidence type="ECO:0000256" key="2">
    <source>
        <dbReference type="ARBA" id="ARBA00023125"/>
    </source>
</evidence>
<dbReference type="Gene3D" id="1.10.10.60">
    <property type="entry name" value="Homeodomain-like"/>
    <property type="match status" value="1"/>
</dbReference>
<dbReference type="InterPro" id="IPR020479">
    <property type="entry name" value="HD_metazoa"/>
</dbReference>
<dbReference type="PROSITE" id="PS50071">
    <property type="entry name" value="HOMEOBOX_2"/>
    <property type="match status" value="1"/>
</dbReference>
<feature type="domain" description="Homeobox" evidence="7">
    <location>
        <begin position="13"/>
        <end position="73"/>
    </location>
</feature>
<evidence type="ECO:0000313" key="8">
    <source>
        <dbReference type="EMBL" id="VDN00783.1"/>
    </source>
</evidence>
<dbReference type="OrthoDB" id="6159439at2759"/>
<evidence type="ECO:0000313" key="9">
    <source>
        <dbReference type="Proteomes" id="UP000276776"/>
    </source>
</evidence>
<protein>
    <submittedName>
        <fullName evidence="10">Homeobox domain-containing protein</fullName>
    </submittedName>
</protein>
<accession>A0A0N5CU67</accession>